<dbReference type="EMBL" id="JALLPB020000405">
    <property type="protein sequence ID" value="KAL3809459.1"/>
    <property type="molecule type" value="Genomic_DNA"/>
</dbReference>
<evidence type="ECO:0000313" key="1">
    <source>
        <dbReference type="EMBL" id="KAL3809459.1"/>
    </source>
</evidence>
<reference evidence="1 2" key="1">
    <citation type="submission" date="2024-10" db="EMBL/GenBank/DDBJ databases">
        <title>Updated reference genomes for cyclostephanoid diatoms.</title>
        <authorList>
            <person name="Roberts W.R."/>
            <person name="Alverson A.J."/>
        </authorList>
    </citation>
    <scope>NUCLEOTIDE SEQUENCE [LARGE SCALE GENOMIC DNA]</scope>
    <source>
        <strain evidence="1 2">AJA228-03</strain>
    </source>
</reference>
<gene>
    <name evidence="1" type="ORF">ACHAXA_001287</name>
</gene>
<organism evidence="1 2">
    <name type="scientific">Cyclostephanos tholiformis</name>
    <dbReference type="NCBI Taxonomy" id="382380"/>
    <lineage>
        <taxon>Eukaryota</taxon>
        <taxon>Sar</taxon>
        <taxon>Stramenopiles</taxon>
        <taxon>Ochrophyta</taxon>
        <taxon>Bacillariophyta</taxon>
        <taxon>Coscinodiscophyceae</taxon>
        <taxon>Thalassiosirophycidae</taxon>
        <taxon>Stephanodiscales</taxon>
        <taxon>Stephanodiscaceae</taxon>
        <taxon>Cyclostephanos</taxon>
    </lineage>
</organism>
<proteinExistence type="predicted"/>
<dbReference type="AlphaFoldDB" id="A0ABD3R9P1"/>
<dbReference type="SUPFAM" id="SSF51197">
    <property type="entry name" value="Clavaminate synthase-like"/>
    <property type="match status" value="1"/>
</dbReference>
<keyword evidence="2" id="KW-1185">Reference proteome</keyword>
<comment type="caution">
    <text evidence="1">The sequence shown here is derived from an EMBL/GenBank/DDBJ whole genome shotgun (WGS) entry which is preliminary data.</text>
</comment>
<sequence>MAYAKQANPMVAAGDGPGIRAIRSLEEEERDIIQRAYNSHRPQQQFKNNYCIDMFHRGETANGITITSMTGEEVDDTCGAYVTAHDKKELEQLVYKIAGDRIVQDYGFIVAPANSTLYQHFHNDYSNTLSTYWIPLVDLTSRNAPQFIPNFVGDPTEGEKMFGSEFTLMENEGLLGMVVAQTICRAFTLVYMAPRTIHRGIPNGEKYDRPMFYIEMDDEPYDSDNDFSENTSTEA</sequence>
<protein>
    <submittedName>
        <fullName evidence="1">Uncharacterized protein</fullName>
    </submittedName>
</protein>
<evidence type="ECO:0000313" key="2">
    <source>
        <dbReference type="Proteomes" id="UP001530377"/>
    </source>
</evidence>
<dbReference type="Proteomes" id="UP001530377">
    <property type="component" value="Unassembled WGS sequence"/>
</dbReference>
<name>A0ABD3R9P1_9STRA</name>
<accession>A0ABD3R9P1</accession>